<gene>
    <name evidence="1" type="ORF">S01H1_26834</name>
</gene>
<accession>X0TDU7</accession>
<name>X0TDU7_9ZZZZ</name>
<reference evidence="1" key="1">
    <citation type="journal article" date="2014" name="Front. Microbiol.">
        <title>High frequency of phylogenetically diverse reductive dehalogenase-homologous genes in deep subseafloor sedimentary metagenomes.</title>
        <authorList>
            <person name="Kawai M."/>
            <person name="Futagami T."/>
            <person name="Toyoda A."/>
            <person name="Takaki Y."/>
            <person name="Nishi S."/>
            <person name="Hori S."/>
            <person name="Arai W."/>
            <person name="Tsubouchi T."/>
            <person name="Morono Y."/>
            <person name="Uchiyama I."/>
            <person name="Ito T."/>
            <person name="Fujiyama A."/>
            <person name="Inagaki F."/>
            <person name="Takami H."/>
        </authorList>
    </citation>
    <scope>NUCLEOTIDE SEQUENCE</scope>
    <source>
        <strain evidence="1">Expedition CK06-06</strain>
    </source>
</reference>
<dbReference type="AlphaFoldDB" id="X0TDU7"/>
<evidence type="ECO:0008006" key="2">
    <source>
        <dbReference type="Google" id="ProtNLM"/>
    </source>
</evidence>
<evidence type="ECO:0000313" key="1">
    <source>
        <dbReference type="EMBL" id="GAF86357.1"/>
    </source>
</evidence>
<sequence>GINYPVDQSAFKETDVGSVDIEVIDADGFIYSSPHGDFNIDNSDTYEQVKGITCTAPGDENTSSTNFRIVATRSANDTSNTFNKIVLVDDSAPSCTITIQRNKSGSYLTAPHLPIGTHSIKITSNDSLSTDPILSVDCGTIGAWSGTGATRYADLTLVVGDTQGIGTFSGLEIYNLAKKQGTIITNTTFTFDKTDPVIQSITPSISVWYPSEGQVTFTIDMGEDTTGFTGTIDLSAFNKGVQDLVAGGVNNLMTYSFTPNSADVVATAPSVTVYDKAKNSD</sequence>
<feature type="non-terminal residue" evidence="1">
    <location>
        <position position="1"/>
    </location>
</feature>
<proteinExistence type="predicted"/>
<comment type="caution">
    <text evidence="1">The sequence shown here is derived from an EMBL/GenBank/DDBJ whole genome shotgun (WGS) entry which is preliminary data.</text>
</comment>
<organism evidence="1">
    <name type="scientific">marine sediment metagenome</name>
    <dbReference type="NCBI Taxonomy" id="412755"/>
    <lineage>
        <taxon>unclassified sequences</taxon>
        <taxon>metagenomes</taxon>
        <taxon>ecological metagenomes</taxon>
    </lineage>
</organism>
<feature type="non-terminal residue" evidence="1">
    <location>
        <position position="281"/>
    </location>
</feature>
<dbReference type="EMBL" id="BARS01016289">
    <property type="protein sequence ID" value="GAF86357.1"/>
    <property type="molecule type" value="Genomic_DNA"/>
</dbReference>
<protein>
    <recommendedName>
        <fullName evidence="2">Bacterial Ig-like domain-containing protein</fullName>
    </recommendedName>
</protein>